<dbReference type="InterPro" id="IPR041373">
    <property type="entry name" value="RT_RNaseH"/>
</dbReference>
<feature type="domain" description="Reverse transcriptase" evidence="9">
    <location>
        <begin position="225"/>
        <end position="404"/>
    </location>
</feature>
<keyword evidence="7" id="KW-0695">RNA-directed DNA polymerase</keyword>
<evidence type="ECO:0000256" key="1">
    <source>
        <dbReference type="ARBA" id="ARBA00022670"/>
    </source>
</evidence>
<dbReference type="InterPro" id="IPR000477">
    <property type="entry name" value="RT_dom"/>
</dbReference>
<dbReference type="Proteomes" id="UP000682733">
    <property type="component" value="Unassembled WGS sequence"/>
</dbReference>
<keyword evidence="6" id="KW-0378">Hydrolase</keyword>
<dbReference type="PANTHER" id="PTHR37984:SF5">
    <property type="entry name" value="PROTEIN NYNRIN-LIKE"/>
    <property type="match status" value="1"/>
</dbReference>
<evidence type="ECO:0000313" key="10">
    <source>
        <dbReference type="EMBL" id="CAF1169239.1"/>
    </source>
</evidence>
<dbReference type="GO" id="GO:0003964">
    <property type="term" value="F:RNA-directed DNA polymerase activity"/>
    <property type="evidence" value="ECO:0007669"/>
    <property type="project" value="UniProtKB-KW"/>
</dbReference>
<evidence type="ECO:0000256" key="7">
    <source>
        <dbReference type="ARBA" id="ARBA00022918"/>
    </source>
</evidence>
<dbReference type="FunFam" id="3.30.70.270:FF:000020">
    <property type="entry name" value="Transposon Tf2-6 polyprotein-like Protein"/>
    <property type="match status" value="1"/>
</dbReference>
<proteinExistence type="predicted"/>
<dbReference type="InterPro" id="IPR050951">
    <property type="entry name" value="Retrovirus_Pol_polyprotein"/>
</dbReference>
<keyword evidence="1" id="KW-0645">Protease</keyword>
<dbReference type="FunFam" id="3.10.10.10:FF:000007">
    <property type="entry name" value="Retrovirus-related Pol polyprotein from transposon 17.6-like Protein"/>
    <property type="match status" value="1"/>
</dbReference>
<dbReference type="EMBL" id="CAJOBA010034235">
    <property type="protein sequence ID" value="CAF3980777.1"/>
    <property type="molecule type" value="Genomic_DNA"/>
</dbReference>
<dbReference type="GO" id="GO:0006508">
    <property type="term" value="P:proteolysis"/>
    <property type="evidence" value="ECO:0007669"/>
    <property type="project" value="UniProtKB-KW"/>
</dbReference>
<evidence type="ECO:0000256" key="4">
    <source>
        <dbReference type="ARBA" id="ARBA00022722"/>
    </source>
</evidence>
<name>A0A8S2MYE3_9BILA</name>
<keyword evidence="2" id="KW-0808">Transferase</keyword>
<feature type="non-terminal residue" evidence="11">
    <location>
        <position position="1"/>
    </location>
</feature>
<dbReference type="PROSITE" id="PS50878">
    <property type="entry name" value="RT_POL"/>
    <property type="match status" value="1"/>
</dbReference>
<organism evidence="11 12">
    <name type="scientific">Didymodactylos carnosus</name>
    <dbReference type="NCBI Taxonomy" id="1234261"/>
    <lineage>
        <taxon>Eukaryota</taxon>
        <taxon>Metazoa</taxon>
        <taxon>Spiralia</taxon>
        <taxon>Gnathifera</taxon>
        <taxon>Rotifera</taxon>
        <taxon>Eurotatoria</taxon>
        <taxon>Bdelloidea</taxon>
        <taxon>Philodinida</taxon>
        <taxon>Philodinidae</taxon>
        <taxon>Didymodactylos</taxon>
    </lineage>
</organism>
<evidence type="ECO:0000256" key="8">
    <source>
        <dbReference type="SAM" id="MobiDB-lite"/>
    </source>
</evidence>
<dbReference type="FunFam" id="3.10.20.370:FF:000001">
    <property type="entry name" value="Retrovirus-related Pol polyprotein from transposon 17.6-like protein"/>
    <property type="match status" value="1"/>
</dbReference>
<feature type="compositionally biased region" description="Polar residues" evidence="8">
    <location>
        <begin position="1"/>
        <end position="40"/>
    </location>
</feature>
<dbReference type="Gene3D" id="3.30.70.270">
    <property type="match status" value="2"/>
</dbReference>
<dbReference type="Gene3D" id="3.10.20.370">
    <property type="match status" value="1"/>
</dbReference>
<dbReference type="CDD" id="cd01647">
    <property type="entry name" value="RT_LTR"/>
    <property type="match status" value="1"/>
</dbReference>
<keyword evidence="4" id="KW-0540">Nuclease</keyword>
<dbReference type="CDD" id="cd09274">
    <property type="entry name" value="RNase_HI_RT_Ty3"/>
    <property type="match status" value="1"/>
</dbReference>
<dbReference type="GO" id="GO:0008233">
    <property type="term" value="F:peptidase activity"/>
    <property type="evidence" value="ECO:0007669"/>
    <property type="project" value="UniProtKB-KW"/>
</dbReference>
<reference evidence="11" key="1">
    <citation type="submission" date="2021-02" db="EMBL/GenBank/DDBJ databases">
        <authorList>
            <person name="Nowell W R."/>
        </authorList>
    </citation>
    <scope>NUCLEOTIDE SEQUENCE</scope>
</reference>
<dbReference type="Gene3D" id="3.10.10.10">
    <property type="entry name" value="HIV Type 1 Reverse Transcriptase, subunit A, domain 1"/>
    <property type="match status" value="1"/>
</dbReference>
<keyword evidence="3" id="KW-0548">Nucleotidyltransferase</keyword>
<evidence type="ECO:0000256" key="2">
    <source>
        <dbReference type="ARBA" id="ARBA00022679"/>
    </source>
</evidence>
<sequence>MSSTSHLSDPSPVCTGSSPPTQFLSTKPENVSTQPSSTIPLNHAVSSADAPSQMRPAPQTIIIPAPTTIPQYAGKPTEKPLQFLLRLQHYASSMYGWTDTALLQGISNFLLDTALDCPSQKLATMDRCNHAQLGILAQTSCTITPQVKADNVPDLTHTDLTSSQRHRLKQLIQRFPTVFTNRPGRTHVVRHQIQTHPGAKPTNSQPYRMAPLKQAHASTAVDDMLHDDVISSSSSPWAAPVVLAPKKDGTLRFCVDYRKLNALTVKDAYPIPRVDDTLDSLQQAKFVSTLDLRSGYWQVEMDPESRAKTAFVTPRGLFEFNVMPFGLCNAPATFQRLMDIVLAGLKWQSCLVYIDDIIIFSPTFEQHLLDLEAVFLRLKEANLTLKASKCEFCRKELKYLGHLITPDGIKPDPSLVSAVQRFPPPQKIKDLQSFLGLTGYYRRFIKNYAKIAEPLLVQLRKNPSRSFFWDSACQAAFCLLKDKLTHAPVMNVPNFCHPFILELDACDYGLGAILVQEYEQHKYVIAYASRTLTPAERKYGATEKEALAIVWATKHFRPYIEGVHVTVRSDCKALQWLKNSKDSTGRLARWALKLDAFDLTIEHRSGKTNENADALSRYPVSHSPSQPDSQHQINLLDSAVNLWEGC</sequence>
<evidence type="ECO:0000256" key="5">
    <source>
        <dbReference type="ARBA" id="ARBA00022759"/>
    </source>
</evidence>
<dbReference type="Proteomes" id="UP000677228">
    <property type="component" value="Unassembled WGS sequence"/>
</dbReference>
<keyword evidence="5" id="KW-0255">Endonuclease</keyword>
<evidence type="ECO:0000313" key="11">
    <source>
        <dbReference type="EMBL" id="CAF3980777.1"/>
    </source>
</evidence>
<dbReference type="AlphaFoldDB" id="A0A8S2MYE3"/>
<protein>
    <recommendedName>
        <fullName evidence="9">Reverse transcriptase domain-containing protein</fullName>
    </recommendedName>
</protein>
<evidence type="ECO:0000256" key="3">
    <source>
        <dbReference type="ARBA" id="ARBA00022695"/>
    </source>
</evidence>
<dbReference type="InterPro" id="IPR043502">
    <property type="entry name" value="DNA/RNA_pol_sf"/>
</dbReference>
<evidence type="ECO:0000259" key="9">
    <source>
        <dbReference type="PROSITE" id="PS50878"/>
    </source>
</evidence>
<evidence type="ECO:0000313" key="12">
    <source>
        <dbReference type="Proteomes" id="UP000682733"/>
    </source>
</evidence>
<dbReference type="Pfam" id="PF17917">
    <property type="entry name" value="RT_RNaseH"/>
    <property type="match status" value="1"/>
</dbReference>
<evidence type="ECO:0000256" key="6">
    <source>
        <dbReference type="ARBA" id="ARBA00022801"/>
    </source>
</evidence>
<dbReference type="PANTHER" id="PTHR37984">
    <property type="entry name" value="PROTEIN CBG26694"/>
    <property type="match status" value="1"/>
</dbReference>
<dbReference type="InterPro" id="IPR043128">
    <property type="entry name" value="Rev_trsase/Diguanyl_cyclase"/>
</dbReference>
<accession>A0A8S2MYE3</accession>
<dbReference type="Pfam" id="PF00078">
    <property type="entry name" value="RVT_1"/>
    <property type="match status" value="1"/>
</dbReference>
<feature type="region of interest" description="Disordered" evidence="8">
    <location>
        <begin position="1"/>
        <end position="54"/>
    </location>
</feature>
<dbReference type="SUPFAM" id="SSF56672">
    <property type="entry name" value="DNA/RNA polymerases"/>
    <property type="match status" value="1"/>
</dbReference>
<comment type="caution">
    <text evidence="11">The sequence shown here is derived from an EMBL/GenBank/DDBJ whole genome shotgun (WGS) entry which is preliminary data.</text>
</comment>
<gene>
    <name evidence="10" type="ORF">OVA965_LOCUS22483</name>
    <name evidence="11" type="ORF">TMI583_LOCUS23203</name>
</gene>
<dbReference type="EMBL" id="CAJNOK010012707">
    <property type="protein sequence ID" value="CAF1169239.1"/>
    <property type="molecule type" value="Genomic_DNA"/>
</dbReference>
<dbReference type="GO" id="GO:0004519">
    <property type="term" value="F:endonuclease activity"/>
    <property type="evidence" value="ECO:0007669"/>
    <property type="project" value="UniProtKB-KW"/>
</dbReference>